<feature type="region of interest" description="Disordered" evidence="1">
    <location>
        <begin position="73"/>
        <end position="139"/>
    </location>
</feature>
<dbReference type="EMBL" id="JARBHB010000011">
    <property type="protein sequence ID" value="KAJ8873210.1"/>
    <property type="molecule type" value="Genomic_DNA"/>
</dbReference>
<feature type="domain" description="OTU" evidence="2">
    <location>
        <begin position="232"/>
        <end position="355"/>
    </location>
</feature>
<dbReference type="Gene3D" id="3.90.70.80">
    <property type="match status" value="1"/>
</dbReference>
<accession>A0ABQ9GMF4</accession>
<dbReference type="PROSITE" id="PS50802">
    <property type="entry name" value="OTU"/>
    <property type="match status" value="1"/>
</dbReference>
<comment type="caution">
    <text evidence="3">The sequence shown here is derived from an EMBL/GenBank/DDBJ whole genome shotgun (WGS) entry which is preliminary data.</text>
</comment>
<evidence type="ECO:0000256" key="1">
    <source>
        <dbReference type="SAM" id="MobiDB-lite"/>
    </source>
</evidence>
<keyword evidence="4" id="KW-1185">Reference proteome</keyword>
<evidence type="ECO:0000313" key="3">
    <source>
        <dbReference type="EMBL" id="KAJ8873210.1"/>
    </source>
</evidence>
<gene>
    <name evidence="3" type="ORF">PR048_026843</name>
</gene>
<feature type="compositionally biased region" description="Basic and acidic residues" evidence="1">
    <location>
        <begin position="116"/>
        <end position="125"/>
    </location>
</feature>
<sequence>MASAYERDIVMASAYERDIVMASAYERDIVMTSAYERDIVMASAYERCLWSTSNMMSLNIEVLRTDEGEATLVRRSPGLQEGGKRDTRENQSTSDIAWRHSHLQKSRSDPTGNRTQDTHSNDVGHQHNSSKRHSPDRSRCRMDKVQLDLGGLQPWKDEDDKTRRNKQKSSVVSLWVLIERNTALYYISQQCEKSRDARITRQGHLVVAIKKLLQKKGVEPQTEVLFTDTEAVTVMLVGHDGDSLFGALAHQLYGVVVGSPQHHKDAAVLRAAAVKYLRDNTHAFSDHLLEAVEQRAERYANQRSSKDKMLRFLEELARPGFWPGLESIAALASLLKVMPLTYSHLVLLIHILAAG</sequence>
<evidence type="ECO:0000313" key="4">
    <source>
        <dbReference type="Proteomes" id="UP001159363"/>
    </source>
</evidence>
<dbReference type="Proteomes" id="UP001159363">
    <property type="component" value="Chromosome 10"/>
</dbReference>
<protein>
    <recommendedName>
        <fullName evidence="2">OTU domain-containing protein</fullName>
    </recommendedName>
</protein>
<organism evidence="3 4">
    <name type="scientific">Dryococelus australis</name>
    <dbReference type="NCBI Taxonomy" id="614101"/>
    <lineage>
        <taxon>Eukaryota</taxon>
        <taxon>Metazoa</taxon>
        <taxon>Ecdysozoa</taxon>
        <taxon>Arthropoda</taxon>
        <taxon>Hexapoda</taxon>
        <taxon>Insecta</taxon>
        <taxon>Pterygota</taxon>
        <taxon>Neoptera</taxon>
        <taxon>Polyneoptera</taxon>
        <taxon>Phasmatodea</taxon>
        <taxon>Verophasmatodea</taxon>
        <taxon>Anareolatae</taxon>
        <taxon>Phasmatidae</taxon>
        <taxon>Eurycanthinae</taxon>
        <taxon>Dryococelus</taxon>
    </lineage>
</organism>
<name>A0ABQ9GMF4_9NEOP</name>
<dbReference type="InterPro" id="IPR003323">
    <property type="entry name" value="OTU_dom"/>
</dbReference>
<proteinExistence type="predicted"/>
<reference evidence="3 4" key="1">
    <citation type="submission" date="2023-02" db="EMBL/GenBank/DDBJ databases">
        <title>LHISI_Scaffold_Assembly.</title>
        <authorList>
            <person name="Stuart O.P."/>
            <person name="Cleave R."/>
            <person name="Magrath M.J.L."/>
            <person name="Mikheyev A.S."/>
        </authorList>
    </citation>
    <scope>NUCLEOTIDE SEQUENCE [LARGE SCALE GENOMIC DNA]</scope>
    <source>
        <strain evidence="3">Daus_M_001</strain>
        <tissue evidence="3">Leg muscle</tissue>
    </source>
</reference>
<evidence type="ECO:0000259" key="2">
    <source>
        <dbReference type="PROSITE" id="PS50802"/>
    </source>
</evidence>
<dbReference type="CDD" id="cd22744">
    <property type="entry name" value="OTU"/>
    <property type="match status" value="1"/>
</dbReference>